<accession>A0A124IW72</accession>
<evidence type="ECO:0000313" key="2">
    <source>
        <dbReference type="Proteomes" id="UP000053557"/>
    </source>
</evidence>
<dbReference type="RefSeq" id="WP_067713957.1">
    <property type="nucleotide sequence ID" value="NZ_LPVJ01000018.1"/>
</dbReference>
<dbReference type="Proteomes" id="UP000053557">
    <property type="component" value="Unassembled WGS sequence"/>
</dbReference>
<keyword evidence="2" id="KW-1185">Reference proteome</keyword>
<comment type="caution">
    <text evidence="1">The sequence shown here is derived from an EMBL/GenBank/DDBJ whole genome shotgun (WGS) entry which is preliminary data.</text>
</comment>
<evidence type="ECO:0000313" key="1">
    <source>
        <dbReference type="EMBL" id="KUO96469.1"/>
    </source>
</evidence>
<gene>
    <name evidence="1" type="ORF">ATW55_01110</name>
</gene>
<protein>
    <submittedName>
        <fullName evidence="1">Uncharacterized protein</fullName>
    </submittedName>
</protein>
<sequence length="153" mass="17313">MSEDEARLIMQASLTDEVMRAERLRVVRAVHRQAVALLTALGLPDLLQDGRLSEQLARYETAHHIPGDHLWQAMQFFFRVAREGGDARDQTLIPHYASIVRQTLFAPAYRREPQIPDGFWETPLGLAVRFVEQGVTACEDTLQKLAREGESSS</sequence>
<dbReference type="EMBL" id="LPVJ01000018">
    <property type="protein sequence ID" value="KUO96469.1"/>
    <property type="molecule type" value="Genomic_DNA"/>
</dbReference>
<dbReference type="OrthoDB" id="2964969at2"/>
<reference evidence="1 2" key="1">
    <citation type="submission" date="2015-12" db="EMBL/GenBank/DDBJ databases">
        <title>Draft genome sequence of Acidibacillus ferrooxidans ITV001, isolated from a chalcopyrite acid mine drainage site in Brazil.</title>
        <authorList>
            <person name="Dall'Agnol H."/>
            <person name="Nancucheo I."/>
            <person name="Johnson B."/>
            <person name="Oliveira R."/>
            <person name="Leite L."/>
            <person name="Pylro V."/>
            <person name="Nunes G.L."/>
            <person name="Tzotzos G."/>
            <person name="Fernandes G.R."/>
            <person name="Dutra J."/>
            <person name="Orellana S.C."/>
            <person name="Oliveira G."/>
        </authorList>
    </citation>
    <scope>NUCLEOTIDE SEQUENCE [LARGE SCALE GENOMIC DNA]</scope>
    <source>
        <strain evidence="2">ITV01</strain>
    </source>
</reference>
<organism evidence="1 2">
    <name type="scientific">Ferroacidibacillus organovorans</name>
    <dbReference type="NCBI Taxonomy" id="1765683"/>
    <lineage>
        <taxon>Bacteria</taxon>
        <taxon>Bacillati</taxon>
        <taxon>Bacillota</taxon>
        <taxon>Bacilli</taxon>
        <taxon>Bacillales</taxon>
        <taxon>Alicyclobacillaceae</taxon>
        <taxon>Ferroacidibacillus</taxon>
    </lineage>
</organism>
<proteinExistence type="predicted"/>
<dbReference type="AlphaFoldDB" id="A0A124IW72"/>
<name>A0A124IW72_9BACL</name>